<evidence type="ECO:0000313" key="8">
    <source>
        <dbReference type="Proteomes" id="UP000053647"/>
    </source>
</evidence>
<evidence type="ECO:0000313" key="7">
    <source>
        <dbReference type="EMBL" id="KIJ04956.1"/>
    </source>
</evidence>
<feature type="non-terminal residue" evidence="7">
    <location>
        <position position="1"/>
    </location>
</feature>
<evidence type="ECO:0000256" key="3">
    <source>
        <dbReference type="ARBA" id="ARBA00022643"/>
    </source>
</evidence>
<evidence type="ECO:0000256" key="2">
    <source>
        <dbReference type="ARBA" id="ARBA00022630"/>
    </source>
</evidence>
<feature type="domain" description="Flavin reductase like" evidence="6">
    <location>
        <begin position="117"/>
        <end position="223"/>
    </location>
</feature>
<name>A0A0C9TCF3_PAXIN</name>
<protein>
    <recommendedName>
        <fullName evidence="6">Flavin reductase like domain-containing protein</fullName>
    </recommendedName>
</protein>
<dbReference type="Pfam" id="PF01613">
    <property type="entry name" value="Flavin_Reduct"/>
    <property type="match status" value="1"/>
</dbReference>
<dbReference type="HOGENOM" id="CLU_1304844_0_0_1"/>
<proteinExistence type="inferred from homology"/>
<comment type="similarity">
    <text evidence="4">Belongs to the flavoredoxin family.</text>
</comment>
<dbReference type="AlphaFoldDB" id="A0A0C9TCF3"/>
<keyword evidence="2" id="KW-0285">Flavoprotein</keyword>
<feature type="region of interest" description="Disordered" evidence="5">
    <location>
        <begin position="38"/>
        <end position="72"/>
    </location>
</feature>
<dbReference type="Proteomes" id="UP000053647">
    <property type="component" value="Unassembled WGS sequence"/>
</dbReference>
<sequence length="224" mass="24894">MKFWKLRGPSCFHRYIHSGSGQMTTSVRRFMSSVAKKNLDASPNPDHGNDDQPNFDPAPSFRRTKPPNSTWKLREGISDATSLSKVWTSDGERGWKTWNLSEMPSRCVYPLLTSAIVPRPIALLSTLSREGVPNLAPFSYFSMVAHNPPLLSVSFSLSPSRLKDSRENTITTKEFTVSIVSEPLVEAANVTSVEAPADVNEWELSGLTMARSLEVKPPWVKESA</sequence>
<dbReference type="OrthoDB" id="10250990at2759"/>
<dbReference type="EMBL" id="KN821375">
    <property type="protein sequence ID" value="KIJ04956.1"/>
    <property type="molecule type" value="Genomic_DNA"/>
</dbReference>
<evidence type="ECO:0000259" key="6">
    <source>
        <dbReference type="Pfam" id="PF01613"/>
    </source>
</evidence>
<organism evidence="7 8">
    <name type="scientific">Paxillus involutus ATCC 200175</name>
    <dbReference type="NCBI Taxonomy" id="664439"/>
    <lineage>
        <taxon>Eukaryota</taxon>
        <taxon>Fungi</taxon>
        <taxon>Dikarya</taxon>
        <taxon>Basidiomycota</taxon>
        <taxon>Agaricomycotina</taxon>
        <taxon>Agaricomycetes</taxon>
        <taxon>Agaricomycetidae</taxon>
        <taxon>Boletales</taxon>
        <taxon>Paxilineae</taxon>
        <taxon>Paxillaceae</taxon>
        <taxon>Paxillus</taxon>
    </lineage>
</organism>
<keyword evidence="8" id="KW-1185">Reference proteome</keyword>
<dbReference type="GO" id="GO:0010181">
    <property type="term" value="F:FMN binding"/>
    <property type="evidence" value="ECO:0007669"/>
    <property type="project" value="InterPro"/>
</dbReference>
<reference evidence="7 8" key="1">
    <citation type="submission" date="2014-06" db="EMBL/GenBank/DDBJ databases">
        <authorList>
            <consortium name="DOE Joint Genome Institute"/>
            <person name="Kuo A."/>
            <person name="Kohler A."/>
            <person name="Nagy L.G."/>
            <person name="Floudas D."/>
            <person name="Copeland A."/>
            <person name="Barry K.W."/>
            <person name="Cichocki N."/>
            <person name="Veneault-Fourrey C."/>
            <person name="LaButti K."/>
            <person name="Lindquist E.A."/>
            <person name="Lipzen A."/>
            <person name="Lundell T."/>
            <person name="Morin E."/>
            <person name="Murat C."/>
            <person name="Sun H."/>
            <person name="Tunlid A."/>
            <person name="Henrissat B."/>
            <person name="Grigoriev I.V."/>
            <person name="Hibbett D.S."/>
            <person name="Martin F."/>
            <person name="Nordberg H.P."/>
            <person name="Cantor M.N."/>
            <person name="Hua S.X."/>
        </authorList>
    </citation>
    <scope>NUCLEOTIDE SEQUENCE [LARGE SCALE GENOMIC DNA]</scope>
    <source>
        <strain evidence="7 8">ATCC 200175</strain>
    </source>
</reference>
<dbReference type="SUPFAM" id="SSF50475">
    <property type="entry name" value="FMN-binding split barrel"/>
    <property type="match status" value="1"/>
</dbReference>
<accession>A0A0C9TCF3</accession>
<evidence type="ECO:0000256" key="4">
    <source>
        <dbReference type="ARBA" id="ARBA00038054"/>
    </source>
</evidence>
<dbReference type="PANTHER" id="PTHR33798">
    <property type="entry name" value="FLAVOPROTEIN OXYGENASE"/>
    <property type="match status" value="1"/>
</dbReference>
<evidence type="ECO:0000256" key="5">
    <source>
        <dbReference type="SAM" id="MobiDB-lite"/>
    </source>
</evidence>
<keyword evidence="3" id="KW-0288">FMN</keyword>
<reference evidence="8" key="2">
    <citation type="submission" date="2015-01" db="EMBL/GenBank/DDBJ databases">
        <title>Evolutionary Origins and Diversification of the Mycorrhizal Mutualists.</title>
        <authorList>
            <consortium name="DOE Joint Genome Institute"/>
            <consortium name="Mycorrhizal Genomics Consortium"/>
            <person name="Kohler A."/>
            <person name="Kuo A."/>
            <person name="Nagy L.G."/>
            <person name="Floudas D."/>
            <person name="Copeland A."/>
            <person name="Barry K.W."/>
            <person name="Cichocki N."/>
            <person name="Veneault-Fourrey C."/>
            <person name="LaButti K."/>
            <person name="Lindquist E.A."/>
            <person name="Lipzen A."/>
            <person name="Lundell T."/>
            <person name="Morin E."/>
            <person name="Murat C."/>
            <person name="Riley R."/>
            <person name="Ohm R."/>
            <person name="Sun H."/>
            <person name="Tunlid A."/>
            <person name="Henrissat B."/>
            <person name="Grigoriev I.V."/>
            <person name="Hibbett D.S."/>
            <person name="Martin F."/>
        </authorList>
    </citation>
    <scope>NUCLEOTIDE SEQUENCE [LARGE SCALE GENOMIC DNA]</scope>
    <source>
        <strain evidence="8">ATCC 200175</strain>
    </source>
</reference>
<comment type="cofactor">
    <cofactor evidence="1">
        <name>FMN</name>
        <dbReference type="ChEBI" id="CHEBI:58210"/>
    </cofactor>
</comment>
<dbReference type="Gene3D" id="2.30.110.10">
    <property type="entry name" value="Electron Transport, Fmn-binding Protein, Chain A"/>
    <property type="match status" value="1"/>
</dbReference>
<dbReference type="PANTHER" id="PTHR33798:SF5">
    <property type="entry name" value="FLAVIN REDUCTASE LIKE DOMAIN-CONTAINING PROTEIN"/>
    <property type="match status" value="1"/>
</dbReference>
<dbReference type="InterPro" id="IPR012349">
    <property type="entry name" value="Split_barrel_FMN-bd"/>
</dbReference>
<gene>
    <name evidence="7" type="ORF">PAXINDRAFT_94075</name>
</gene>
<dbReference type="InterPro" id="IPR002563">
    <property type="entry name" value="Flavin_Rdtase-like_dom"/>
</dbReference>
<evidence type="ECO:0000256" key="1">
    <source>
        <dbReference type="ARBA" id="ARBA00001917"/>
    </source>
</evidence>